<sequence length="381" mass="45102">MHKINNSRTNSELVSNDDSDYTARLRRLKIQEGILLSNVNKKCEEHLEISDEIKKYKKNIDLKKYLCQLKDSFIQMKNLYEDIKVKTNIHETSEASEIDDIKNDILELEDKIKSFKQFLRKELHRMQFEENALLEKSNDNNIEPKKYEGQPKIRTKKYKEVVPSPVRVLIKSPFKCLEIHQFQEFMKSSPNRYGGWNEYNHNIFVQIWDKHNGDVAFTSKSIKDGRFLQEFQNEVLQKISGTKAEDVGLHIEWYTQYIYLKMCQKRALDKWKENRRKIKKPLREGKTFQNGNFTLVNKNGLKHASPNFNGETFTNVKSGVIDVQYKLDISRLMRPTKQWLNRCERDKNMASLESNIENVSKLCVPAWRLKTESAYKIINHN</sequence>
<keyword evidence="1" id="KW-0175">Coiled coil</keyword>
<evidence type="ECO:0000313" key="2">
    <source>
        <dbReference type="EMBL" id="CAH2089546.1"/>
    </source>
</evidence>
<dbReference type="Proteomes" id="UP001153954">
    <property type="component" value="Unassembled WGS sequence"/>
</dbReference>
<dbReference type="PANTHER" id="PTHR21549:SF0">
    <property type="entry name" value="COILED-COIL DOMAIN-CONTAINING PROTEIN 112"/>
    <property type="match status" value="1"/>
</dbReference>
<evidence type="ECO:0000256" key="1">
    <source>
        <dbReference type="ARBA" id="ARBA00023054"/>
    </source>
</evidence>
<evidence type="ECO:0000313" key="3">
    <source>
        <dbReference type="Proteomes" id="UP001153954"/>
    </source>
</evidence>
<name>A0AAU9TRL5_EUPED</name>
<proteinExistence type="predicted"/>
<organism evidence="2 3">
    <name type="scientific">Euphydryas editha</name>
    <name type="common">Edith's checkerspot</name>
    <dbReference type="NCBI Taxonomy" id="104508"/>
    <lineage>
        <taxon>Eukaryota</taxon>
        <taxon>Metazoa</taxon>
        <taxon>Ecdysozoa</taxon>
        <taxon>Arthropoda</taxon>
        <taxon>Hexapoda</taxon>
        <taxon>Insecta</taxon>
        <taxon>Pterygota</taxon>
        <taxon>Neoptera</taxon>
        <taxon>Endopterygota</taxon>
        <taxon>Lepidoptera</taxon>
        <taxon>Glossata</taxon>
        <taxon>Ditrysia</taxon>
        <taxon>Papilionoidea</taxon>
        <taxon>Nymphalidae</taxon>
        <taxon>Nymphalinae</taxon>
        <taxon>Euphydryas</taxon>
    </lineage>
</organism>
<dbReference type="AlphaFoldDB" id="A0AAU9TRL5"/>
<gene>
    <name evidence="2" type="ORF">EEDITHA_LOCUS5591</name>
</gene>
<accession>A0AAU9TRL5</accession>
<reference evidence="2" key="1">
    <citation type="submission" date="2022-03" db="EMBL/GenBank/DDBJ databases">
        <authorList>
            <person name="Tunstrom K."/>
        </authorList>
    </citation>
    <scope>NUCLEOTIDE SEQUENCE</scope>
</reference>
<dbReference type="EMBL" id="CAKOGL010000008">
    <property type="protein sequence ID" value="CAH2089546.1"/>
    <property type="molecule type" value="Genomic_DNA"/>
</dbReference>
<comment type="caution">
    <text evidence="2">The sequence shown here is derived from an EMBL/GenBank/DDBJ whole genome shotgun (WGS) entry which is preliminary data.</text>
</comment>
<dbReference type="PANTHER" id="PTHR21549">
    <property type="entry name" value="MUTATED IN BLADDER CANCER 1"/>
    <property type="match status" value="1"/>
</dbReference>
<dbReference type="InterPro" id="IPR039902">
    <property type="entry name" value="CCDC148/CCDC112"/>
</dbReference>
<keyword evidence="3" id="KW-1185">Reference proteome</keyword>
<protein>
    <submittedName>
        <fullName evidence="2">Uncharacterized protein</fullName>
    </submittedName>
</protein>